<dbReference type="STRING" id="1908237.BEN47_09990"/>
<protein>
    <recommendedName>
        <fullName evidence="2">HTH cro/C1-type domain-containing protein</fullName>
    </recommendedName>
</protein>
<dbReference type="Gene3D" id="1.10.260.40">
    <property type="entry name" value="lambda repressor-like DNA-binding domains"/>
    <property type="match status" value="1"/>
</dbReference>
<evidence type="ECO:0000259" key="2">
    <source>
        <dbReference type="PROSITE" id="PS50943"/>
    </source>
</evidence>
<dbReference type="EMBL" id="MDZB01000068">
    <property type="protein sequence ID" value="OGX88080.1"/>
    <property type="molecule type" value="Genomic_DNA"/>
</dbReference>
<dbReference type="InterPro" id="IPR010982">
    <property type="entry name" value="Lambda_DNA-bd_dom_sf"/>
</dbReference>
<evidence type="ECO:0000256" key="1">
    <source>
        <dbReference type="ARBA" id="ARBA00023125"/>
    </source>
</evidence>
<dbReference type="SMART" id="SM00530">
    <property type="entry name" value="HTH_XRE"/>
    <property type="match status" value="1"/>
</dbReference>
<dbReference type="GO" id="GO:0003677">
    <property type="term" value="F:DNA binding"/>
    <property type="evidence" value="ECO:0007669"/>
    <property type="project" value="UniProtKB-KW"/>
</dbReference>
<dbReference type="CDD" id="cd00093">
    <property type="entry name" value="HTH_XRE"/>
    <property type="match status" value="1"/>
</dbReference>
<dbReference type="SUPFAM" id="SSF47413">
    <property type="entry name" value="lambda repressor-like DNA-binding domains"/>
    <property type="match status" value="1"/>
</dbReference>
<proteinExistence type="predicted"/>
<sequence>MKNEAGIQAFGAHLQRLREARGWSREVLAQSADVSRMTVYRIEKAQLAASLDVFLSLAHALEISPRELMDFPNSNK</sequence>
<gene>
    <name evidence="3" type="ORF">BEN47_09990</name>
</gene>
<dbReference type="PANTHER" id="PTHR46797">
    <property type="entry name" value="HTH-TYPE TRANSCRIPTIONAL REGULATOR"/>
    <property type="match status" value="1"/>
</dbReference>
<dbReference type="AlphaFoldDB" id="A0A1G1TB23"/>
<dbReference type="GO" id="GO:0005829">
    <property type="term" value="C:cytosol"/>
    <property type="evidence" value="ECO:0007669"/>
    <property type="project" value="TreeGrafter"/>
</dbReference>
<evidence type="ECO:0000313" key="4">
    <source>
        <dbReference type="Proteomes" id="UP000176294"/>
    </source>
</evidence>
<evidence type="ECO:0000313" key="3">
    <source>
        <dbReference type="EMBL" id="OGX88080.1"/>
    </source>
</evidence>
<dbReference type="Pfam" id="PF13560">
    <property type="entry name" value="HTH_31"/>
    <property type="match status" value="1"/>
</dbReference>
<dbReference type="GO" id="GO:0003700">
    <property type="term" value="F:DNA-binding transcription factor activity"/>
    <property type="evidence" value="ECO:0007669"/>
    <property type="project" value="TreeGrafter"/>
</dbReference>
<name>A0A1G1TB23_9BACT</name>
<dbReference type="PROSITE" id="PS50943">
    <property type="entry name" value="HTH_CROC1"/>
    <property type="match status" value="1"/>
</dbReference>
<dbReference type="InterPro" id="IPR001387">
    <property type="entry name" value="Cro/C1-type_HTH"/>
</dbReference>
<organism evidence="3 4">
    <name type="scientific">Hymenobacter lapidarius</name>
    <dbReference type="NCBI Taxonomy" id="1908237"/>
    <lineage>
        <taxon>Bacteria</taxon>
        <taxon>Pseudomonadati</taxon>
        <taxon>Bacteroidota</taxon>
        <taxon>Cytophagia</taxon>
        <taxon>Cytophagales</taxon>
        <taxon>Hymenobacteraceae</taxon>
        <taxon>Hymenobacter</taxon>
    </lineage>
</organism>
<keyword evidence="1" id="KW-0238">DNA-binding</keyword>
<keyword evidence="4" id="KW-1185">Reference proteome</keyword>
<accession>A0A1G1TB23</accession>
<feature type="domain" description="HTH cro/C1-type" evidence="2">
    <location>
        <begin position="14"/>
        <end position="68"/>
    </location>
</feature>
<dbReference type="PANTHER" id="PTHR46797:SF1">
    <property type="entry name" value="METHYLPHOSPHONATE SYNTHASE"/>
    <property type="match status" value="1"/>
</dbReference>
<reference evidence="3 4" key="1">
    <citation type="submission" date="2016-08" db="EMBL/GenBank/DDBJ databases">
        <title>Hymenobacter coccineus sp. nov., Hymenobacter lapidarius sp. nov. and Hymenobacter glacialis sp. nov., isolated from Antarctic soil.</title>
        <authorList>
            <person name="Sedlacek I."/>
            <person name="Kralova S."/>
            <person name="Kyrova K."/>
            <person name="Maslanova I."/>
            <person name="Stankova E."/>
            <person name="Vrbovska V."/>
            <person name="Nemec M."/>
            <person name="Bartak M."/>
            <person name="Svec P."/>
            <person name="Busse H.-J."/>
            <person name="Pantucek R."/>
        </authorList>
    </citation>
    <scope>NUCLEOTIDE SEQUENCE [LARGE SCALE GENOMIC DNA]</scope>
    <source>
        <strain evidence="3 4">CCM 8643</strain>
    </source>
</reference>
<comment type="caution">
    <text evidence="3">The sequence shown here is derived from an EMBL/GenBank/DDBJ whole genome shotgun (WGS) entry which is preliminary data.</text>
</comment>
<dbReference type="InterPro" id="IPR050807">
    <property type="entry name" value="TransReg_Diox_bact_type"/>
</dbReference>
<dbReference type="Proteomes" id="UP000176294">
    <property type="component" value="Unassembled WGS sequence"/>
</dbReference>